<dbReference type="SFLD" id="SFLDG01135">
    <property type="entry name" value="C1.5.6:_HAD__Beta-PGM__Phospha"/>
    <property type="match status" value="1"/>
</dbReference>
<dbReference type="Pfam" id="PF13419">
    <property type="entry name" value="HAD_2"/>
    <property type="match status" value="1"/>
</dbReference>
<dbReference type="EMBL" id="VVIQ01000003">
    <property type="protein sequence ID" value="MUL27608.1"/>
    <property type="molecule type" value="Genomic_DNA"/>
</dbReference>
<dbReference type="SFLD" id="SFLDS00003">
    <property type="entry name" value="Haloacid_Dehalogenase"/>
    <property type="match status" value="1"/>
</dbReference>
<keyword evidence="2" id="KW-1185">Reference proteome</keyword>
<dbReference type="PANTHER" id="PTHR43481:SF4">
    <property type="entry name" value="GLYCEROL-1-PHOSPHATE PHOSPHOHYDROLASE 1-RELATED"/>
    <property type="match status" value="1"/>
</dbReference>
<accession>A0A7C9HDQ3</accession>
<evidence type="ECO:0000313" key="1">
    <source>
        <dbReference type="EMBL" id="MUL27608.1"/>
    </source>
</evidence>
<dbReference type="RefSeq" id="WP_317163179.1">
    <property type="nucleotide sequence ID" value="NZ_VVIQ01000003.1"/>
</dbReference>
<dbReference type="InterPro" id="IPR023198">
    <property type="entry name" value="PGP-like_dom2"/>
</dbReference>
<evidence type="ECO:0000313" key="2">
    <source>
        <dbReference type="Proteomes" id="UP000482295"/>
    </source>
</evidence>
<dbReference type="GO" id="GO:0050308">
    <property type="term" value="F:sugar-phosphatase activity"/>
    <property type="evidence" value="ECO:0007669"/>
    <property type="project" value="TreeGrafter"/>
</dbReference>
<keyword evidence="1" id="KW-0378">Hydrolase</keyword>
<dbReference type="InterPro" id="IPR051806">
    <property type="entry name" value="HAD-like_SPP"/>
</dbReference>
<dbReference type="Gene3D" id="3.40.50.1000">
    <property type="entry name" value="HAD superfamily/HAD-like"/>
    <property type="match status" value="1"/>
</dbReference>
<dbReference type="InterPro" id="IPR041492">
    <property type="entry name" value="HAD_2"/>
</dbReference>
<protein>
    <submittedName>
        <fullName evidence="1">HAD-IA family hydrolase</fullName>
    </submittedName>
</protein>
<dbReference type="InterPro" id="IPR023214">
    <property type="entry name" value="HAD_sf"/>
</dbReference>
<gene>
    <name evidence="1" type="ORF">F0475_04665</name>
</gene>
<dbReference type="Proteomes" id="UP000482295">
    <property type="component" value="Unassembled WGS sequence"/>
</dbReference>
<dbReference type="AlphaFoldDB" id="A0A7C9HDQ3"/>
<organism evidence="1 2">
    <name type="scientific">Prevotella vespertina</name>
    <dbReference type="NCBI Taxonomy" id="2608404"/>
    <lineage>
        <taxon>Bacteria</taxon>
        <taxon>Pseudomonadati</taxon>
        <taxon>Bacteroidota</taxon>
        <taxon>Bacteroidia</taxon>
        <taxon>Bacteroidales</taxon>
        <taxon>Prevotellaceae</taxon>
        <taxon>Prevotella</taxon>
    </lineage>
</organism>
<comment type="caution">
    <text evidence="1">The sequence shown here is derived from an EMBL/GenBank/DDBJ whole genome shotgun (WGS) entry which is preliminary data.</text>
</comment>
<name>A0A7C9HDQ3_9BACT</name>
<sequence length="264" mass="29400">MKKTTISSQPQQDIPSFGGVWGGFNPPNIPSFGEAWTGFKVVLFDMDGVLYDSMPNHGVAWQRAMKEFGIHFTLEDSYATEGARGVDTIRKYAREQLGKELSEEEAQRMYDVKAHYFHEMPEAKIFDGVLDLMQKIKRSGLKIGIVTGSAQRPLIERVTHDFADFITRDQVTTAFDVKRGKPNPDPYLMGLKKAGNYSPSEGIVVENAPLGVRAGVAAGCFTVAINSGPLPDTALLDEEANLLFPTIREFADKWELLLSHFPHY</sequence>
<dbReference type="NCBIfam" id="TIGR01509">
    <property type="entry name" value="HAD-SF-IA-v3"/>
    <property type="match status" value="1"/>
</dbReference>
<dbReference type="Gene3D" id="1.10.150.240">
    <property type="entry name" value="Putative phosphatase, domain 2"/>
    <property type="match status" value="1"/>
</dbReference>
<dbReference type="SUPFAM" id="SSF56784">
    <property type="entry name" value="HAD-like"/>
    <property type="match status" value="1"/>
</dbReference>
<dbReference type="InterPro" id="IPR036412">
    <property type="entry name" value="HAD-like_sf"/>
</dbReference>
<dbReference type="PANTHER" id="PTHR43481">
    <property type="entry name" value="FRUCTOSE-1-PHOSPHATE PHOSPHATASE"/>
    <property type="match status" value="1"/>
</dbReference>
<dbReference type="SFLD" id="SFLDG01129">
    <property type="entry name" value="C1.5:_HAD__Beta-PGM__Phosphata"/>
    <property type="match status" value="1"/>
</dbReference>
<proteinExistence type="predicted"/>
<reference evidence="1 2" key="1">
    <citation type="submission" date="2019-09" db="EMBL/GenBank/DDBJ databases">
        <title>Prevotella A2879 sp. nov., isolated from an abscess of a patient.</title>
        <authorList>
            <person name="Buhl M."/>
            <person name="Oberhettinger P."/>
        </authorList>
    </citation>
    <scope>NUCLEOTIDE SEQUENCE [LARGE SCALE GENOMIC DNA]</scope>
    <source>
        <strain evidence="1 2">A2879</strain>
    </source>
</reference>
<dbReference type="InterPro" id="IPR006439">
    <property type="entry name" value="HAD-SF_hydro_IA"/>
</dbReference>